<dbReference type="Pfam" id="PF08240">
    <property type="entry name" value="ADH_N"/>
    <property type="match status" value="1"/>
</dbReference>
<name>A0AAQ0BVN1_BURGL</name>
<reference evidence="3 5" key="1">
    <citation type="submission" date="2020-12" db="EMBL/GenBank/DDBJ databases">
        <title>FDA dAtabase for Regulatory Grade micrObial Sequences (FDA-ARGOS): Supporting development and validation of Infectious Disease Dx tests.</title>
        <authorList>
            <person name="Minogue T."/>
            <person name="Wolcott M."/>
            <person name="Wasieloski L."/>
            <person name="Aguilar W."/>
            <person name="Moore D."/>
            <person name="Jaissle J."/>
            <person name="Tallon L."/>
            <person name="Sadzewicz L."/>
            <person name="Zhao X."/>
            <person name="Boylan J."/>
            <person name="Ott S."/>
            <person name="Bowen H."/>
            <person name="Vavikolanu K."/>
            <person name="Mehta A."/>
            <person name="Aluvathingal J."/>
            <person name="Nadendla S."/>
            <person name="Yan Y."/>
            <person name="Sichtig H."/>
        </authorList>
    </citation>
    <scope>NUCLEOTIDE SEQUENCE [LARGE SCALE GENOMIC DNA]</scope>
    <source>
        <strain evidence="3 5">FDAARGOS_949</strain>
    </source>
</reference>
<dbReference type="InterPro" id="IPR050700">
    <property type="entry name" value="YIM1/Zinc_Alcohol_DH_Fams"/>
</dbReference>
<dbReference type="PROSITE" id="PS01162">
    <property type="entry name" value="QOR_ZETA_CRYSTAL"/>
    <property type="match status" value="1"/>
</dbReference>
<dbReference type="Proteomes" id="UP001056386">
    <property type="component" value="Chromosome 1"/>
</dbReference>
<organism evidence="3 5">
    <name type="scientific">Burkholderia glumae</name>
    <name type="common">Pseudomonas glumae</name>
    <dbReference type="NCBI Taxonomy" id="337"/>
    <lineage>
        <taxon>Bacteria</taxon>
        <taxon>Pseudomonadati</taxon>
        <taxon>Pseudomonadota</taxon>
        <taxon>Betaproteobacteria</taxon>
        <taxon>Burkholderiales</taxon>
        <taxon>Burkholderiaceae</taxon>
        <taxon>Burkholderia</taxon>
    </lineage>
</organism>
<dbReference type="EMBL" id="CP099587">
    <property type="protein sequence ID" value="USS44680.1"/>
    <property type="molecule type" value="Genomic_DNA"/>
</dbReference>
<dbReference type="SUPFAM" id="SSF50129">
    <property type="entry name" value="GroES-like"/>
    <property type="match status" value="1"/>
</dbReference>
<dbReference type="AlphaFoldDB" id="A0AAQ0BVN1"/>
<dbReference type="InterPro" id="IPR013154">
    <property type="entry name" value="ADH-like_N"/>
</dbReference>
<evidence type="ECO:0000259" key="2">
    <source>
        <dbReference type="SMART" id="SM00829"/>
    </source>
</evidence>
<dbReference type="GO" id="GO:0016491">
    <property type="term" value="F:oxidoreductase activity"/>
    <property type="evidence" value="ECO:0007669"/>
    <property type="project" value="UniProtKB-KW"/>
</dbReference>
<dbReference type="GO" id="GO:0008270">
    <property type="term" value="F:zinc ion binding"/>
    <property type="evidence" value="ECO:0007669"/>
    <property type="project" value="InterPro"/>
</dbReference>
<keyword evidence="1" id="KW-0560">Oxidoreductase</keyword>
<proteinExistence type="predicted"/>
<accession>A0AAQ0BVN1</accession>
<dbReference type="EMBL" id="CP065601">
    <property type="protein sequence ID" value="QPQ93592.1"/>
    <property type="molecule type" value="Genomic_DNA"/>
</dbReference>
<dbReference type="Proteomes" id="UP000594892">
    <property type="component" value="Chromosome 2"/>
</dbReference>
<evidence type="ECO:0000313" key="5">
    <source>
        <dbReference type="Proteomes" id="UP000594892"/>
    </source>
</evidence>
<dbReference type="Pfam" id="PF13602">
    <property type="entry name" value="ADH_zinc_N_2"/>
    <property type="match status" value="1"/>
</dbReference>
<keyword evidence="6" id="KW-1185">Reference proteome</keyword>
<evidence type="ECO:0000313" key="3">
    <source>
        <dbReference type="EMBL" id="QPQ93592.1"/>
    </source>
</evidence>
<dbReference type="InterPro" id="IPR002364">
    <property type="entry name" value="Quin_OxRdtase/zeta-crystal_CS"/>
</dbReference>
<dbReference type="InterPro" id="IPR020843">
    <property type="entry name" value="ER"/>
</dbReference>
<dbReference type="PANTHER" id="PTHR11695">
    <property type="entry name" value="ALCOHOL DEHYDROGENASE RELATED"/>
    <property type="match status" value="1"/>
</dbReference>
<dbReference type="SMART" id="SM00829">
    <property type="entry name" value="PKS_ER"/>
    <property type="match status" value="1"/>
</dbReference>
<evidence type="ECO:0000256" key="1">
    <source>
        <dbReference type="ARBA" id="ARBA00023002"/>
    </source>
</evidence>
<dbReference type="InterPro" id="IPR036291">
    <property type="entry name" value="NAD(P)-bd_dom_sf"/>
</dbReference>
<dbReference type="Gene3D" id="3.90.180.10">
    <property type="entry name" value="Medium-chain alcohol dehydrogenases, catalytic domain"/>
    <property type="match status" value="1"/>
</dbReference>
<dbReference type="GeneID" id="45697919"/>
<dbReference type="InterPro" id="IPR011032">
    <property type="entry name" value="GroES-like_sf"/>
</dbReference>
<dbReference type="CDD" id="cd05289">
    <property type="entry name" value="MDR_like_2"/>
    <property type="match status" value="1"/>
</dbReference>
<evidence type="ECO:0000313" key="6">
    <source>
        <dbReference type="Proteomes" id="UP001056386"/>
    </source>
</evidence>
<gene>
    <name evidence="3" type="ORF">I6H06_15300</name>
    <name evidence="4" type="ORF">NFI99_23940</name>
</gene>
<protein>
    <submittedName>
        <fullName evidence="3">NADP-dependent oxidoreductase</fullName>
    </submittedName>
</protein>
<sequence>MDGMKAWRIHRFGGRAALQCDEVELPVPMPTDVRVRVSAAGLNPVDLKTSKGHYPLVKEDALPHTLGRDCAGVVDQVGSAVTGWRPGDEVMGFVGQREGTFAGQVCVAADALARRPAKADLPVAGALPLAALTAWQGLVEHGRLMPGQRVLIHAASGGVGHLAVQFARRLGAHVIATASGDGAAFVRGLGADEVIDYRRQRFEDVVHDVDLVYDLLGGETQARSWKVLRQGGTLVSTLTQPSEERAAQHGARAIRYLTRPDGAALAQIGAWLDEGEVAMTLVDSFGFDALPEAFARLEAGHLYGKLALRCAA</sequence>
<evidence type="ECO:0000313" key="4">
    <source>
        <dbReference type="EMBL" id="USS44680.1"/>
    </source>
</evidence>
<dbReference type="SUPFAM" id="SSF51735">
    <property type="entry name" value="NAD(P)-binding Rossmann-fold domains"/>
    <property type="match status" value="1"/>
</dbReference>
<feature type="domain" description="Enoyl reductase (ER)" evidence="2">
    <location>
        <begin position="13"/>
        <end position="308"/>
    </location>
</feature>
<dbReference type="RefSeq" id="WP_015875548.1">
    <property type="nucleotide sequence ID" value="NZ_CP021074.1"/>
</dbReference>
<dbReference type="Gene3D" id="3.40.50.720">
    <property type="entry name" value="NAD(P)-binding Rossmann-like Domain"/>
    <property type="match status" value="1"/>
</dbReference>
<dbReference type="PANTHER" id="PTHR11695:SF294">
    <property type="entry name" value="RETICULON-4-INTERACTING PROTEIN 1, MITOCHONDRIAL"/>
    <property type="match status" value="1"/>
</dbReference>
<reference evidence="4" key="2">
    <citation type="submission" date="2022-06" db="EMBL/GenBank/DDBJ databases">
        <title>Draft genome sequence of Burkholderia glumae strain GR20004 isolated from rice panicle showing bacterial panicle blight.</title>
        <authorList>
            <person name="Choi S.Y."/>
            <person name="Lee Y.H."/>
        </authorList>
    </citation>
    <scope>NUCLEOTIDE SEQUENCE</scope>
    <source>
        <strain evidence="4">GR20004</strain>
    </source>
</reference>